<proteinExistence type="predicted"/>
<evidence type="ECO:0008006" key="3">
    <source>
        <dbReference type="Google" id="ProtNLM"/>
    </source>
</evidence>
<accession>A0A9P7YZY8</accession>
<organism evidence="1 2">
    <name type="scientific">Calycina marina</name>
    <dbReference type="NCBI Taxonomy" id="1763456"/>
    <lineage>
        <taxon>Eukaryota</taxon>
        <taxon>Fungi</taxon>
        <taxon>Dikarya</taxon>
        <taxon>Ascomycota</taxon>
        <taxon>Pezizomycotina</taxon>
        <taxon>Leotiomycetes</taxon>
        <taxon>Helotiales</taxon>
        <taxon>Pezizellaceae</taxon>
        <taxon>Calycina</taxon>
    </lineage>
</organism>
<dbReference type="OrthoDB" id="3553147at2759"/>
<gene>
    <name evidence="1" type="ORF">BJ878DRAFT_568795</name>
</gene>
<protein>
    <recommendedName>
        <fullName evidence="3">Heterokaryon incompatibility domain-containing protein</fullName>
    </recommendedName>
</protein>
<keyword evidence="2" id="KW-1185">Reference proteome</keyword>
<comment type="caution">
    <text evidence="1">The sequence shown here is derived from an EMBL/GenBank/DDBJ whole genome shotgun (WGS) entry which is preliminary data.</text>
</comment>
<sequence>MLEDLSRDDDRTMSWTSVADMLSQPCWGRTWVIQELASAWIATFYHGSVTLDMSLMLVIVQLLKTCHWPLTRVPAMNFLYRNRPGLFNISHELLGIWYLFQNRCDGISLHHVLRLSRKMSCQDPKDEVFAILGLASDEIKNAFPIDYRQPTAAVYARAIIVYYQHFHDLDVLLDMDSVPEKSEYPSWVVGWNQGHRSKYCSLLSLKFRAGLYDEPLTAAADEHAMVLALDVICVDTVTCHDFQGTTKSFNKDILSSPPTWTWDIDFVIRSLSQDGPLCNAIKGAVYDTITAGHQKPSVKSSAYTRRITQYNNAAAVSLEKIDLSREERKPNDWEDTLNQAVNWTRNRTLILSKQRYSGLAPSHTLPGDSIFAIHGLSIPAILRLKDDGTWTFIGAAYVRGLMDGEAIEYMKKGKYISRRYGFHGEHFY</sequence>
<dbReference type="Proteomes" id="UP000887226">
    <property type="component" value="Unassembled WGS sequence"/>
</dbReference>
<dbReference type="EMBL" id="MU254009">
    <property type="protein sequence ID" value="KAG9243068.1"/>
    <property type="molecule type" value="Genomic_DNA"/>
</dbReference>
<name>A0A9P7YZY8_9HELO</name>
<evidence type="ECO:0000313" key="2">
    <source>
        <dbReference type="Proteomes" id="UP000887226"/>
    </source>
</evidence>
<evidence type="ECO:0000313" key="1">
    <source>
        <dbReference type="EMBL" id="KAG9243068.1"/>
    </source>
</evidence>
<dbReference type="PANTHER" id="PTHR24148">
    <property type="entry name" value="ANKYRIN REPEAT DOMAIN-CONTAINING PROTEIN 39 HOMOLOG-RELATED"/>
    <property type="match status" value="1"/>
</dbReference>
<dbReference type="AlphaFoldDB" id="A0A9P7YZY8"/>
<dbReference type="Pfam" id="PF26639">
    <property type="entry name" value="Het-6_barrel"/>
    <property type="match status" value="1"/>
</dbReference>
<dbReference type="InterPro" id="IPR052895">
    <property type="entry name" value="HetReg/Transcr_Mod"/>
</dbReference>
<reference evidence="1" key="1">
    <citation type="journal article" date="2021" name="IMA Fungus">
        <title>Genomic characterization of three marine fungi, including Emericellopsis atlantica sp. nov. with signatures of a generalist lifestyle and marine biomass degradation.</title>
        <authorList>
            <person name="Hagestad O.C."/>
            <person name="Hou L."/>
            <person name="Andersen J.H."/>
            <person name="Hansen E.H."/>
            <person name="Altermark B."/>
            <person name="Li C."/>
            <person name="Kuhnert E."/>
            <person name="Cox R.J."/>
            <person name="Crous P.W."/>
            <person name="Spatafora J.W."/>
            <person name="Lail K."/>
            <person name="Amirebrahimi M."/>
            <person name="Lipzen A."/>
            <person name="Pangilinan J."/>
            <person name="Andreopoulos W."/>
            <person name="Hayes R.D."/>
            <person name="Ng V."/>
            <person name="Grigoriev I.V."/>
            <person name="Jackson S.A."/>
            <person name="Sutton T.D.S."/>
            <person name="Dobson A.D.W."/>
            <person name="Rama T."/>
        </authorList>
    </citation>
    <scope>NUCLEOTIDE SEQUENCE</scope>
    <source>
        <strain evidence="1">TRa3180A</strain>
    </source>
</reference>
<dbReference type="PANTHER" id="PTHR24148:SF64">
    <property type="entry name" value="HETEROKARYON INCOMPATIBILITY DOMAIN-CONTAINING PROTEIN"/>
    <property type="match status" value="1"/>
</dbReference>